<protein>
    <submittedName>
        <fullName evidence="2">Uncharacterized protein</fullName>
    </submittedName>
</protein>
<feature type="chain" id="PRO_5045414711" evidence="1">
    <location>
        <begin position="29"/>
        <end position="73"/>
    </location>
</feature>
<evidence type="ECO:0000256" key="1">
    <source>
        <dbReference type="SAM" id="SignalP"/>
    </source>
</evidence>
<evidence type="ECO:0000313" key="2">
    <source>
        <dbReference type="EMBL" id="MEU2269675.1"/>
    </source>
</evidence>
<proteinExistence type="predicted"/>
<keyword evidence="3" id="KW-1185">Reference proteome</keyword>
<organism evidence="2 3">
    <name type="scientific">Streptomyces olindensis</name>
    <dbReference type="NCBI Taxonomy" id="358823"/>
    <lineage>
        <taxon>Bacteria</taxon>
        <taxon>Bacillati</taxon>
        <taxon>Actinomycetota</taxon>
        <taxon>Actinomycetes</taxon>
        <taxon>Kitasatosporales</taxon>
        <taxon>Streptomycetaceae</taxon>
        <taxon>Streptomyces</taxon>
    </lineage>
</organism>
<reference evidence="2 3" key="1">
    <citation type="submission" date="2024-06" db="EMBL/GenBank/DDBJ databases">
        <title>The Natural Products Discovery Center: Release of the First 8490 Sequenced Strains for Exploring Actinobacteria Biosynthetic Diversity.</title>
        <authorList>
            <person name="Kalkreuter E."/>
            <person name="Kautsar S.A."/>
            <person name="Yang D."/>
            <person name="Bader C.D."/>
            <person name="Teijaro C.N."/>
            <person name="Fluegel L."/>
            <person name="Davis C.M."/>
            <person name="Simpson J.R."/>
            <person name="Lauterbach L."/>
            <person name="Steele A.D."/>
            <person name="Gui C."/>
            <person name="Meng S."/>
            <person name="Li G."/>
            <person name="Viehrig K."/>
            <person name="Ye F."/>
            <person name="Su P."/>
            <person name="Kiefer A.F."/>
            <person name="Nichols A."/>
            <person name="Cepeda A.J."/>
            <person name="Yan W."/>
            <person name="Fan B."/>
            <person name="Jiang Y."/>
            <person name="Adhikari A."/>
            <person name="Zheng C.-J."/>
            <person name="Schuster L."/>
            <person name="Cowan T.M."/>
            <person name="Smanski M.J."/>
            <person name="Chevrette M.G."/>
            <person name="De Carvalho L.P.S."/>
            <person name="Shen B."/>
        </authorList>
    </citation>
    <scope>NUCLEOTIDE SEQUENCE [LARGE SCALE GENOMIC DNA]</scope>
    <source>
        <strain evidence="2 3">NPDC019583</strain>
    </source>
</reference>
<evidence type="ECO:0000313" key="3">
    <source>
        <dbReference type="Proteomes" id="UP001550603"/>
    </source>
</evidence>
<dbReference type="RefSeq" id="WP_359790962.1">
    <property type="nucleotide sequence ID" value="NZ_JBEYBN010000039.1"/>
</dbReference>
<dbReference type="Proteomes" id="UP001550603">
    <property type="component" value="Unassembled WGS sequence"/>
</dbReference>
<name>A0ABV2Y074_9ACTN</name>
<gene>
    <name evidence="2" type="ORF">ABZ568_25390</name>
</gene>
<comment type="caution">
    <text evidence="2">The sequence shown here is derived from an EMBL/GenBank/DDBJ whole genome shotgun (WGS) entry which is preliminary data.</text>
</comment>
<dbReference type="EMBL" id="JBEYBN010000039">
    <property type="protein sequence ID" value="MEU2269675.1"/>
    <property type="molecule type" value="Genomic_DNA"/>
</dbReference>
<sequence length="73" mass="6923">MNRSSRSAAVAGAVVAGVLAWAGTPAQARDGVLWGAATIAPGREGVVEGAGCATATCWSPTRGACGGPSAGVP</sequence>
<keyword evidence="1" id="KW-0732">Signal</keyword>
<feature type="signal peptide" evidence="1">
    <location>
        <begin position="1"/>
        <end position="28"/>
    </location>
</feature>
<accession>A0ABV2Y074</accession>